<evidence type="ECO:0000313" key="2">
    <source>
        <dbReference type="EMBL" id="MFC6176452.1"/>
    </source>
</evidence>
<evidence type="ECO:0000313" key="3">
    <source>
        <dbReference type="Proteomes" id="UP001596288"/>
    </source>
</evidence>
<dbReference type="Proteomes" id="UP001596288">
    <property type="component" value="Unassembled WGS sequence"/>
</dbReference>
<dbReference type="EC" id="3.5.-.-" evidence="2"/>
<dbReference type="EMBL" id="JBHSSF010000016">
    <property type="protein sequence ID" value="MFC6176452.1"/>
    <property type="molecule type" value="Genomic_DNA"/>
</dbReference>
<dbReference type="CDD" id="cd00448">
    <property type="entry name" value="YjgF_YER057c_UK114_family"/>
    <property type="match status" value="1"/>
</dbReference>
<dbReference type="SUPFAM" id="SSF55298">
    <property type="entry name" value="YjgF-like"/>
    <property type="match status" value="1"/>
</dbReference>
<keyword evidence="3" id="KW-1185">Reference proteome</keyword>
<dbReference type="GO" id="GO:0016787">
    <property type="term" value="F:hydrolase activity"/>
    <property type="evidence" value="ECO:0007669"/>
    <property type="project" value="UniProtKB-KW"/>
</dbReference>
<evidence type="ECO:0000256" key="1">
    <source>
        <dbReference type="ARBA" id="ARBA00010552"/>
    </source>
</evidence>
<sequence>MRRIISDQAPDAIGPYIHATESNGIIFTSGQIGLNPQTNKLVDGFENQTNQTLANLQNVLKTANSDFDHVLKTTIYLADINDFSKINDIYKNYFNDSYPARTAFEVANLPIGALIEIEAIAEVKK</sequence>
<dbReference type="Gene3D" id="3.30.1330.40">
    <property type="entry name" value="RutC-like"/>
    <property type="match status" value="1"/>
</dbReference>
<protein>
    <submittedName>
        <fullName evidence="2">RidA family protein</fullName>
        <ecNumber evidence="2">3.5.-.-</ecNumber>
    </submittedName>
</protein>
<dbReference type="PANTHER" id="PTHR11803:SF58">
    <property type="entry name" value="PROTEIN HMF1-RELATED"/>
    <property type="match status" value="1"/>
</dbReference>
<name>A0ABW1RK43_9LACO</name>
<dbReference type="RefSeq" id="WP_137611289.1">
    <property type="nucleotide sequence ID" value="NZ_BJDF01000008.1"/>
</dbReference>
<dbReference type="InterPro" id="IPR006175">
    <property type="entry name" value="YjgF/YER057c/UK114"/>
</dbReference>
<keyword evidence="2" id="KW-0378">Hydrolase</keyword>
<organism evidence="2 3">
    <name type="scientific">Companilactobacillus huachuanensis</name>
    <dbReference type="NCBI Taxonomy" id="2559914"/>
    <lineage>
        <taxon>Bacteria</taxon>
        <taxon>Bacillati</taxon>
        <taxon>Bacillota</taxon>
        <taxon>Bacilli</taxon>
        <taxon>Lactobacillales</taxon>
        <taxon>Lactobacillaceae</taxon>
        <taxon>Companilactobacillus</taxon>
    </lineage>
</organism>
<comment type="caution">
    <text evidence="2">The sequence shown here is derived from an EMBL/GenBank/DDBJ whole genome shotgun (WGS) entry which is preliminary data.</text>
</comment>
<dbReference type="PANTHER" id="PTHR11803">
    <property type="entry name" value="2-IMINOBUTANOATE/2-IMINOPROPANOATE DEAMINASE RIDA"/>
    <property type="match status" value="1"/>
</dbReference>
<dbReference type="InterPro" id="IPR035959">
    <property type="entry name" value="RutC-like_sf"/>
</dbReference>
<dbReference type="InterPro" id="IPR006056">
    <property type="entry name" value="RidA"/>
</dbReference>
<accession>A0ABW1RK43</accession>
<gene>
    <name evidence="2" type="ORF">ACFQAV_06345</name>
</gene>
<dbReference type="Pfam" id="PF01042">
    <property type="entry name" value="Ribonuc_L-PSP"/>
    <property type="match status" value="1"/>
</dbReference>
<comment type="similarity">
    <text evidence="1">Belongs to the RutC family.</text>
</comment>
<proteinExistence type="inferred from homology"/>
<dbReference type="NCBIfam" id="TIGR00004">
    <property type="entry name" value="Rid family detoxifying hydrolase"/>
    <property type="match status" value="1"/>
</dbReference>
<reference evidence="3" key="1">
    <citation type="journal article" date="2019" name="Int. J. Syst. Evol. Microbiol.">
        <title>The Global Catalogue of Microorganisms (GCM) 10K type strain sequencing project: providing services to taxonomists for standard genome sequencing and annotation.</title>
        <authorList>
            <consortium name="The Broad Institute Genomics Platform"/>
            <consortium name="The Broad Institute Genome Sequencing Center for Infectious Disease"/>
            <person name="Wu L."/>
            <person name="Ma J."/>
        </authorList>
    </citation>
    <scope>NUCLEOTIDE SEQUENCE [LARGE SCALE GENOMIC DNA]</scope>
    <source>
        <strain evidence="3">CCM 8927</strain>
    </source>
</reference>